<organism evidence="3 4">
    <name type="scientific">Prunus dulcis</name>
    <name type="common">Almond</name>
    <name type="synonym">Amygdalus dulcis</name>
    <dbReference type="NCBI Taxonomy" id="3755"/>
    <lineage>
        <taxon>Eukaryota</taxon>
        <taxon>Viridiplantae</taxon>
        <taxon>Streptophyta</taxon>
        <taxon>Embryophyta</taxon>
        <taxon>Tracheophyta</taxon>
        <taxon>Spermatophyta</taxon>
        <taxon>Magnoliopsida</taxon>
        <taxon>eudicotyledons</taxon>
        <taxon>Gunneridae</taxon>
        <taxon>Pentapetalae</taxon>
        <taxon>rosids</taxon>
        <taxon>fabids</taxon>
        <taxon>Rosales</taxon>
        <taxon>Rosaceae</taxon>
        <taxon>Amygdaloideae</taxon>
        <taxon>Amygdaleae</taxon>
        <taxon>Prunus</taxon>
    </lineage>
</organism>
<feature type="signal peptide" evidence="2">
    <location>
        <begin position="1"/>
        <end position="17"/>
    </location>
</feature>
<name>A0AAD4YW87_PRUDU</name>
<dbReference type="EMBL" id="JAJFAZ020000006">
    <property type="protein sequence ID" value="KAI5323589.1"/>
    <property type="molecule type" value="Genomic_DNA"/>
</dbReference>
<accession>A0AAD4YW87</accession>
<comment type="caution">
    <text evidence="3">The sequence shown here is derived from an EMBL/GenBank/DDBJ whole genome shotgun (WGS) entry which is preliminary data.</text>
</comment>
<feature type="compositionally biased region" description="Low complexity" evidence="1">
    <location>
        <begin position="88"/>
        <end position="102"/>
    </location>
</feature>
<feature type="compositionally biased region" description="Polar residues" evidence="1">
    <location>
        <begin position="189"/>
        <end position="216"/>
    </location>
</feature>
<dbReference type="Proteomes" id="UP001054821">
    <property type="component" value="Chromosome 6"/>
</dbReference>
<feature type="region of interest" description="Disordered" evidence="1">
    <location>
        <begin position="74"/>
        <end position="102"/>
    </location>
</feature>
<reference evidence="3 4" key="1">
    <citation type="journal article" date="2022" name="G3 (Bethesda)">
        <title>Whole-genome sequence and methylome profiling of the almond [Prunus dulcis (Mill.) D.A. Webb] cultivar 'Nonpareil'.</title>
        <authorList>
            <person name="D'Amico-Willman K.M."/>
            <person name="Ouma W.Z."/>
            <person name="Meulia T."/>
            <person name="Sideli G.M."/>
            <person name="Gradziel T.M."/>
            <person name="Fresnedo-Ramirez J."/>
        </authorList>
    </citation>
    <scope>NUCLEOTIDE SEQUENCE [LARGE SCALE GENOMIC DNA]</scope>
    <source>
        <strain evidence="3">Clone GOH B32 T37-40</strain>
    </source>
</reference>
<evidence type="ECO:0000256" key="2">
    <source>
        <dbReference type="SAM" id="SignalP"/>
    </source>
</evidence>
<feature type="region of interest" description="Disordered" evidence="1">
    <location>
        <begin position="189"/>
        <end position="267"/>
    </location>
</feature>
<feature type="chain" id="PRO_5042236037" evidence="2">
    <location>
        <begin position="18"/>
        <end position="459"/>
    </location>
</feature>
<keyword evidence="2" id="KW-0732">Signal</keyword>
<protein>
    <submittedName>
        <fullName evidence="3">Uncharacterized protein</fullName>
    </submittedName>
</protein>
<sequence>MFTCFLLGLTLSLIKFGGEILRKDPKLDLDQTFAYVRHESQQCLTMASTPDTAVRPLNVHGPLRHVPVALLGLKSQDHSKAPRKNRSKSLNTSSSSDPVSPTVPTALALASASVAITGTQGYVLHSSSKKHTWVIDTRATDHMTFDPRQITSHTLSSQSVVSKASGTPSSTFLAARGLVVEEHRNANTSQISELFPSESPQTANDWSQDVSDQSPETLPETDRLQDASDWSLETLPERDRSNVENDWSSRGNPHLLQNDRSSPGNLHMLQNDRSLEYRHTSSPCYQTQEEKIEEFLPALDNSLALVPHQSLTEDIIQVISFSETDNINEISHDDLISEGTEPAYQIPKSKNCGKPPVHYEEDLNAKGKYPINNNVSFNILSVTPRTGSAVAGYCPLWAWLHSHQPARFCFWELTKQLPRVVTHPGIAPASNSLNFGVPTNPKPVSSQKASHYEDARCAI</sequence>
<dbReference type="AlphaFoldDB" id="A0AAD4YW87"/>
<evidence type="ECO:0000313" key="4">
    <source>
        <dbReference type="Proteomes" id="UP001054821"/>
    </source>
</evidence>
<evidence type="ECO:0000313" key="3">
    <source>
        <dbReference type="EMBL" id="KAI5323589.1"/>
    </source>
</evidence>
<gene>
    <name evidence="3" type="ORF">L3X38_032661</name>
</gene>
<evidence type="ECO:0000256" key="1">
    <source>
        <dbReference type="SAM" id="MobiDB-lite"/>
    </source>
</evidence>
<proteinExistence type="predicted"/>
<keyword evidence="4" id="KW-1185">Reference proteome</keyword>